<dbReference type="EMBL" id="CAJVPY010004491">
    <property type="protein sequence ID" value="CAG8620797.1"/>
    <property type="molecule type" value="Genomic_DNA"/>
</dbReference>
<sequence>MFKDLLDLFKSWASRRILSVSSYETIYKNWDVEFDYEKPFISKALREVLHLSKEQPSLEQIEKDIKDLKRKIFDLKKDIKSLDKNIE</sequence>
<evidence type="ECO:0000313" key="3">
    <source>
        <dbReference type="Proteomes" id="UP000789405"/>
    </source>
</evidence>
<protein>
    <submittedName>
        <fullName evidence="2">17038_t:CDS:1</fullName>
    </submittedName>
</protein>
<evidence type="ECO:0000256" key="1">
    <source>
        <dbReference type="SAM" id="Coils"/>
    </source>
</evidence>
<keyword evidence="3" id="KW-1185">Reference proteome</keyword>
<comment type="caution">
    <text evidence="2">The sequence shown here is derived from an EMBL/GenBank/DDBJ whole genome shotgun (WGS) entry which is preliminary data.</text>
</comment>
<gene>
    <name evidence="2" type="ORF">DERYTH_LOCUS8623</name>
</gene>
<accession>A0A9N9D386</accession>
<dbReference type="AlphaFoldDB" id="A0A9N9D386"/>
<organism evidence="2 3">
    <name type="scientific">Dentiscutata erythropus</name>
    <dbReference type="NCBI Taxonomy" id="1348616"/>
    <lineage>
        <taxon>Eukaryota</taxon>
        <taxon>Fungi</taxon>
        <taxon>Fungi incertae sedis</taxon>
        <taxon>Mucoromycota</taxon>
        <taxon>Glomeromycotina</taxon>
        <taxon>Glomeromycetes</taxon>
        <taxon>Diversisporales</taxon>
        <taxon>Gigasporaceae</taxon>
        <taxon>Dentiscutata</taxon>
    </lineage>
</organism>
<name>A0A9N9D386_9GLOM</name>
<keyword evidence="1" id="KW-0175">Coiled coil</keyword>
<feature type="coiled-coil region" evidence="1">
    <location>
        <begin position="58"/>
        <end position="85"/>
    </location>
</feature>
<dbReference type="Proteomes" id="UP000789405">
    <property type="component" value="Unassembled WGS sequence"/>
</dbReference>
<proteinExistence type="predicted"/>
<reference evidence="2" key="1">
    <citation type="submission" date="2021-06" db="EMBL/GenBank/DDBJ databases">
        <authorList>
            <person name="Kallberg Y."/>
            <person name="Tangrot J."/>
            <person name="Rosling A."/>
        </authorList>
    </citation>
    <scope>NUCLEOTIDE SEQUENCE</scope>
    <source>
        <strain evidence="2">MA453B</strain>
    </source>
</reference>
<evidence type="ECO:0000313" key="2">
    <source>
        <dbReference type="EMBL" id="CAG8620797.1"/>
    </source>
</evidence>
<dbReference type="OrthoDB" id="2433724at2759"/>